<reference evidence="4" key="1">
    <citation type="submission" date="2020-10" db="EMBL/GenBank/DDBJ databases">
        <authorList>
            <person name="Castelo-Branco R."/>
            <person name="Eusebio N."/>
            <person name="Adriana R."/>
            <person name="Vieira A."/>
            <person name="Brugerolle De Fraissinette N."/>
            <person name="Rezende De Castro R."/>
            <person name="Schneider M.P."/>
            <person name="Vasconcelos V."/>
            <person name="Leao P.N."/>
        </authorList>
    </citation>
    <scope>NUCLEOTIDE SEQUENCE</scope>
    <source>
        <strain evidence="4">LEGE 11467</strain>
    </source>
</reference>
<dbReference type="InterPro" id="IPR007049">
    <property type="entry name" value="Carb-sel_porin_OprB"/>
</dbReference>
<dbReference type="InterPro" id="IPR047684">
    <property type="entry name" value="Por_som-like"/>
</dbReference>
<name>A0A928W066_9CYAN</name>
<dbReference type="Pfam" id="PF00395">
    <property type="entry name" value="SLH"/>
    <property type="match status" value="1"/>
</dbReference>
<dbReference type="RefSeq" id="WP_264321111.1">
    <property type="nucleotide sequence ID" value="NZ_JADEXN010000127.1"/>
</dbReference>
<evidence type="ECO:0000259" key="3">
    <source>
        <dbReference type="PROSITE" id="PS51272"/>
    </source>
</evidence>
<dbReference type="InterPro" id="IPR051465">
    <property type="entry name" value="Cell_Envelope_Struct_Comp"/>
</dbReference>
<proteinExistence type="inferred from homology"/>
<dbReference type="Proteomes" id="UP000621799">
    <property type="component" value="Unassembled WGS sequence"/>
</dbReference>
<keyword evidence="5" id="KW-1185">Reference proteome</keyword>
<dbReference type="EMBL" id="JADEXN010000127">
    <property type="protein sequence ID" value="MBE9040875.1"/>
    <property type="molecule type" value="Genomic_DNA"/>
</dbReference>
<dbReference type="GO" id="GO:0016020">
    <property type="term" value="C:membrane"/>
    <property type="evidence" value="ECO:0007669"/>
    <property type="project" value="InterPro"/>
</dbReference>
<dbReference type="InterPro" id="IPR038673">
    <property type="entry name" value="OprB_sf"/>
</dbReference>
<protein>
    <submittedName>
        <fullName evidence="4">Carbohydrate porin</fullName>
    </submittedName>
</protein>
<dbReference type="AlphaFoldDB" id="A0A928W066"/>
<dbReference type="PROSITE" id="PS51272">
    <property type="entry name" value="SLH"/>
    <property type="match status" value="1"/>
</dbReference>
<dbReference type="GO" id="GO:0008643">
    <property type="term" value="P:carbohydrate transport"/>
    <property type="evidence" value="ECO:0007669"/>
    <property type="project" value="InterPro"/>
</dbReference>
<organism evidence="4 5">
    <name type="scientific">Zarconia navalis LEGE 11467</name>
    <dbReference type="NCBI Taxonomy" id="1828826"/>
    <lineage>
        <taxon>Bacteria</taxon>
        <taxon>Bacillati</taxon>
        <taxon>Cyanobacteriota</taxon>
        <taxon>Cyanophyceae</taxon>
        <taxon>Oscillatoriophycideae</taxon>
        <taxon>Oscillatoriales</taxon>
        <taxon>Oscillatoriales incertae sedis</taxon>
        <taxon>Zarconia</taxon>
        <taxon>Zarconia navalis</taxon>
    </lineage>
</organism>
<dbReference type="Pfam" id="PF04966">
    <property type="entry name" value="OprB"/>
    <property type="match status" value="1"/>
</dbReference>
<evidence type="ECO:0000313" key="5">
    <source>
        <dbReference type="Proteomes" id="UP000621799"/>
    </source>
</evidence>
<feature type="domain" description="SLH" evidence="3">
    <location>
        <begin position="46"/>
        <end position="110"/>
    </location>
</feature>
<dbReference type="InterPro" id="IPR001119">
    <property type="entry name" value="SLH_dom"/>
</dbReference>
<dbReference type="PANTHER" id="PTHR43308">
    <property type="entry name" value="OUTER MEMBRANE PROTEIN ALPHA-RELATED"/>
    <property type="match status" value="1"/>
</dbReference>
<gene>
    <name evidence="4" type="ORF">IQ235_08795</name>
</gene>
<evidence type="ECO:0000256" key="1">
    <source>
        <dbReference type="ARBA" id="ARBA00008769"/>
    </source>
</evidence>
<evidence type="ECO:0000256" key="2">
    <source>
        <dbReference type="RuleBase" id="RU363072"/>
    </source>
</evidence>
<accession>A0A928W066</accession>
<dbReference type="GO" id="GO:0015288">
    <property type="term" value="F:porin activity"/>
    <property type="evidence" value="ECO:0007669"/>
    <property type="project" value="InterPro"/>
</dbReference>
<sequence>MTVSPAIASSNVLERNFVKSAAIEVNGRTRSPKVALEDSIENRIPSVDRLSDVQPTDWAFEALKSLVERYGCVRGDGDGRFRGNEALTRFEFAAALNLCLDRVVARMGGAREDSMTAEDMVLLRRLQAEFASELTALQGRMTSLEARASDLEATQFSTTTVLRGDIDFRLTSAFGDRRAVSPGERPTDDIDSNLTLGYRANLAFDTSFTGRDRLRTQFVAGNLNSFASSVTGTEMTRIGRSTDTENSLRLNTLFYEFPVGDRTEISIAALGDYTSRILPNLSPVSSISNFGSESSIFSRGFGSGFQVYHQFSEKVAFGLSYLVLTPNDPEQGLFESQSQTFALVNFTPSDLLEIGLLYARYYSSEPGETVDLTANTGSQFAQLPFGGSTATSANSLGIASSYKVSDRFLMGGWLTYTNAIAESSPRRNGFDAPQGADADIWSWAVTATLLDAGKKGDRLNFVFGVPSRLADNDIPGRSDRDASYHIELSYRYQATDDISIVPGILLITDPEHNDENDDIWIGLVRTTFRF</sequence>
<comment type="similarity">
    <text evidence="1 2">Belongs to the OprB family.</text>
</comment>
<dbReference type="NCBIfam" id="NF033921">
    <property type="entry name" value="por_somb"/>
    <property type="match status" value="1"/>
</dbReference>
<comment type="caution">
    <text evidence="4">The sequence shown here is derived from an EMBL/GenBank/DDBJ whole genome shotgun (WGS) entry which is preliminary data.</text>
</comment>
<dbReference type="PANTHER" id="PTHR43308:SF1">
    <property type="entry name" value="OUTER MEMBRANE PROTEIN ALPHA"/>
    <property type="match status" value="1"/>
</dbReference>
<dbReference type="Gene3D" id="2.40.160.180">
    <property type="entry name" value="Carbohydrate-selective porin OprB"/>
    <property type="match status" value="1"/>
</dbReference>
<evidence type="ECO:0000313" key="4">
    <source>
        <dbReference type="EMBL" id="MBE9040875.1"/>
    </source>
</evidence>